<name>A0A453L9X8_AEGTS</name>
<reference evidence="1" key="5">
    <citation type="journal article" date="2021" name="G3 (Bethesda)">
        <title>Aegilops tauschii genome assembly Aet v5.0 features greater sequence contiguity and improved annotation.</title>
        <authorList>
            <person name="Wang L."/>
            <person name="Zhu T."/>
            <person name="Rodriguez J.C."/>
            <person name="Deal K.R."/>
            <person name="Dubcovsky J."/>
            <person name="McGuire P.E."/>
            <person name="Lux T."/>
            <person name="Spannagl M."/>
            <person name="Mayer K.F.X."/>
            <person name="Baldrich P."/>
            <person name="Meyers B.C."/>
            <person name="Huo N."/>
            <person name="Gu Y.Q."/>
            <person name="Zhou H."/>
            <person name="Devos K.M."/>
            <person name="Bennetzen J.L."/>
            <person name="Unver T."/>
            <person name="Budak H."/>
            <person name="Gulick P.J."/>
            <person name="Galiba G."/>
            <person name="Kalapos B."/>
            <person name="Nelson D.R."/>
            <person name="Li P."/>
            <person name="You F.M."/>
            <person name="Luo M.C."/>
            <person name="Dvorak J."/>
        </authorList>
    </citation>
    <scope>NUCLEOTIDE SEQUENCE [LARGE SCALE GENOMIC DNA]</scope>
    <source>
        <strain evidence="1">cv. AL8/78</strain>
    </source>
</reference>
<reference evidence="1" key="3">
    <citation type="journal article" date="2017" name="Nature">
        <title>Genome sequence of the progenitor of the wheat D genome Aegilops tauschii.</title>
        <authorList>
            <person name="Luo M.C."/>
            <person name="Gu Y.Q."/>
            <person name="Puiu D."/>
            <person name="Wang H."/>
            <person name="Twardziok S.O."/>
            <person name="Deal K.R."/>
            <person name="Huo N."/>
            <person name="Zhu T."/>
            <person name="Wang L."/>
            <person name="Wang Y."/>
            <person name="McGuire P.E."/>
            <person name="Liu S."/>
            <person name="Long H."/>
            <person name="Ramasamy R.K."/>
            <person name="Rodriguez J.C."/>
            <person name="Van S.L."/>
            <person name="Yuan L."/>
            <person name="Wang Z."/>
            <person name="Xia Z."/>
            <person name="Xiao L."/>
            <person name="Anderson O.D."/>
            <person name="Ouyang S."/>
            <person name="Liang Y."/>
            <person name="Zimin A.V."/>
            <person name="Pertea G."/>
            <person name="Qi P."/>
            <person name="Bennetzen J.L."/>
            <person name="Dai X."/>
            <person name="Dawson M.W."/>
            <person name="Muller H.G."/>
            <person name="Kugler K."/>
            <person name="Rivarola-Duarte L."/>
            <person name="Spannagl M."/>
            <person name="Mayer K.F.X."/>
            <person name="Lu F.H."/>
            <person name="Bevan M.W."/>
            <person name="Leroy P."/>
            <person name="Li P."/>
            <person name="You F.M."/>
            <person name="Sun Q."/>
            <person name="Liu Z."/>
            <person name="Lyons E."/>
            <person name="Wicker T."/>
            <person name="Salzberg S.L."/>
            <person name="Devos K.M."/>
            <person name="Dvorak J."/>
        </authorList>
    </citation>
    <scope>NUCLEOTIDE SEQUENCE [LARGE SCALE GENOMIC DNA]</scope>
    <source>
        <strain evidence="1">cv. AL8/78</strain>
    </source>
</reference>
<keyword evidence="2" id="KW-1185">Reference proteome</keyword>
<accession>A0A453L9X8</accession>
<proteinExistence type="predicted"/>
<evidence type="ECO:0000313" key="2">
    <source>
        <dbReference type="Proteomes" id="UP000015105"/>
    </source>
</evidence>
<reference evidence="2" key="2">
    <citation type="journal article" date="2017" name="Nat. Plants">
        <title>The Aegilops tauschii genome reveals multiple impacts of transposons.</title>
        <authorList>
            <person name="Zhao G."/>
            <person name="Zou C."/>
            <person name="Li K."/>
            <person name="Wang K."/>
            <person name="Li T."/>
            <person name="Gao L."/>
            <person name="Zhang X."/>
            <person name="Wang H."/>
            <person name="Yang Z."/>
            <person name="Liu X."/>
            <person name="Jiang W."/>
            <person name="Mao L."/>
            <person name="Kong X."/>
            <person name="Jiao Y."/>
            <person name="Jia J."/>
        </authorList>
    </citation>
    <scope>NUCLEOTIDE SEQUENCE [LARGE SCALE GENOMIC DNA]</scope>
    <source>
        <strain evidence="2">cv. AL8/78</strain>
    </source>
</reference>
<dbReference type="AlphaFoldDB" id="A0A453L9X8"/>
<organism evidence="1 2">
    <name type="scientific">Aegilops tauschii subsp. strangulata</name>
    <name type="common">Goatgrass</name>
    <dbReference type="NCBI Taxonomy" id="200361"/>
    <lineage>
        <taxon>Eukaryota</taxon>
        <taxon>Viridiplantae</taxon>
        <taxon>Streptophyta</taxon>
        <taxon>Embryophyta</taxon>
        <taxon>Tracheophyta</taxon>
        <taxon>Spermatophyta</taxon>
        <taxon>Magnoliopsida</taxon>
        <taxon>Liliopsida</taxon>
        <taxon>Poales</taxon>
        <taxon>Poaceae</taxon>
        <taxon>BOP clade</taxon>
        <taxon>Pooideae</taxon>
        <taxon>Triticodae</taxon>
        <taxon>Triticeae</taxon>
        <taxon>Triticinae</taxon>
        <taxon>Aegilops</taxon>
    </lineage>
</organism>
<dbReference type="Proteomes" id="UP000015105">
    <property type="component" value="Chromosome 5D"/>
</dbReference>
<dbReference type="EnsemblPlants" id="AET5Gv20687400.10">
    <property type="protein sequence ID" value="AET5Gv20687400.10"/>
    <property type="gene ID" value="AET5Gv20687400"/>
</dbReference>
<protein>
    <submittedName>
        <fullName evidence="1">Uncharacterized protein</fullName>
    </submittedName>
</protein>
<dbReference type="Gramene" id="AET5Gv20687400.10">
    <property type="protein sequence ID" value="AET5Gv20687400.10"/>
    <property type="gene ID" value="AET5Gv20687400"/>
</dbReference>
<evidence type="ECO:0000313" key="1">
    <source>
        <dbReference type="EnsemblPlants" id="AET5Gv20687400.10"/>
    </source>
</evidence>
<sequence>RSEYLAGSRLKVRLQRTEENPASGTHSRTQVRLISPVPPHPVSLNLPRIIALQMITWSFNIHRLLCRWSHC</sequence>
<reference evidence="1" key="4">
    <citation type="submission" date="2019-03" db="UniProtKB">
        <authorList>
            <consortium name="EnsemblPlants"/>
        </authorList>
    </citation>
    <scope>IDENTIFICATION</scope>
</reference>
<reference evidence="2" key="1">
    <citation type="journal article" date="2014" name="Science">
        <title>Ancient hybridizations among the ancestral genomes of bread wheat.</title>
        <authorList>
            <consortium name="International Wheat Genome Sequencing Consortium,"/>
            <person name="Marcussen T."/>
            <person name="Sandve S.R."/>
            <person name="Heier L."/>
            <person name="Spannagl M."/>
            <person name="Pfeifer M."/>
            <person name="Jakobsen K.S."/>
            <person name="Wulff B.B."/>
            <person name="Steuernagel B."/>
            <person name="Mayer K.F."/>
            <person name="Olsen O.A."/>
        </authorList>
    </citation>
    <scope>NUCLEOTIDE SEQUENCE [LARGE SCALE GENOMIC DNA]</scope>
    <source>
        <strain evidence="2">cv. AL8/78</strain>
    </source>
</reference>